<evidence type="ECO:0000313" key="1">
    <source>
        <dbReference type="EMBL" id="CAA7032585.1"/>
    </source>
</evidence>
<dbReference type="Proteomes" id="UP000467841">
    <property type="component" value="Unassembled WGS sequence"/>
</dbReference>
<gene>
    <name evidence="1" type="ORF">MERR_LOCUS19820</name>
</gene>
<protein>
    <submittedName>
        <fullName evidence="1">Uncharacterized protein</fullName>
    </submittedName>
</protein>
<reference evidence="1" key="1">
    <citation type="submission" date="2020-01" db="EMBL/GenBank/DDBJ databases">
        <authorList>
            <person name="Mishra B."/>
        </authorList>
    </citation>
    <scope>NUCLEOTIDE SEQUENCE [LARGE SCALE GENOMIC DNA]</scope>
</reference>
<sequence length="103" mass="12180">MSSFFRCSRILRNSGISVIPQPDKDKESIHCEGGCETERLLLVKTWLPERYNICSDLKYDKIAFKSIVVVVFKWDKSSFWSDLRCEKILKSTGPWVFQWERSR</sequence>
<dbReference type="AlphaFoldDB" id="A0A6D2IVJ6"/>
<proteinExistence type="predicted"/>
<keyword evidence="2" id="KW-1185">Reference proteome</keyword>
<dbReference type="EMBL" id="CACVBM020001123">
    <property type="protein sequence ID" value="CAA7032585.1"/>
    <property type="molecule type" value="Genomic_DNA"/>
</dbReference>
<organism evidence="1 2">
    <name type="scientific">Microthlaspi erraticum</name>
    <dbReference type="NCBI Taxonomy" id="1685480"/>
    <lineage>
        <taxon>Eukaryota</taxon>
        <taxon>Viridiplantae</taxon>
        <taxon>Streptophyta</taxon>
        <taxon>Embryophyta</taxon>
        <taxon>Tracheophyta</taxon>
        <taxon>Spermatophyta</taxon>
        <taxon>Magnoliopsida</taxon>
        <taxon>eudicotyledons</taxon>
        <taxon>Gunneridae</taxon>
        <taxon>Pentapetalae</taxon>
        <taxon>rosids</taxon>
        <taxon>malvids</taxon>
        <taxon>Brassicales</taxon>
        <taxon>Brassicaceae</taxon>
        <taxon>Coluteocarpeae</taxon>
        <taxon>Microthlaspi</taxon>
    </lineage>
</organism>
<comment type="caution">
    <text evidence="1">The sequence shown here is derived from an EMBL/GenBank/DDBJ whole genome shotgun (WGS) entry which is preliminary data.</text>
</comment>
<accession>A0A6D2IVJ6</accession>
<name>A0A6D2IVJ6_9BRAS</name>
<evidence type="ECO:0000313" key="2">
    <source>
        <dbReference type="Proteomes" id="UP000467841"/>
    </source>
</evidence>